<dbReference type="EMBL" id="AP021858">
    <property type="protein sequence ID" value="BBO22785.1"/>
    <property type="molecule type" value="Genomic_DNA"/>
</dbReference>
<evidence type="ECO:0008006" key="3">
    <source>
        <dbReference type="Google" id="ProtNLM"/>
    </source>
</evidence>
<accession>A0A809REE7</accession>
<organism evidence="1 2">
    <name type="scientific">Candidatus Nitrosymbiomonas proteolyticus</name>
    <dbReference type="NCBI Taxonomy" id="2608984"/>
    <lineage>
        <taxon>Bacteria</taxon>
        <taxon>Bacillati</taxon>
        <taxon>Armatimonadota</taxon>
        <taxon>Armatimonadota incertae sedis</taxon>
        <taxon>Candidatus Nitrosymbiomonas</taxon>
    </lineage>
</organism>
<dbReference type="KEGG" id="npy:NPRO_03800"/>
<proteinExistence type="predicted"/>
<gene>
    <name evidence="1" type="ORF">NPRO_03800</name>
</gene>
<protein>
    <recommendedName>
        <fullName evidence="3">Lipoprotein</fullName>
    </recommendedName>
</protein>
<reference evidence="1" key="1">
    <citation type="journal article" name="DNA Res.">
        <title>The physiological potential of anammox bacteria as revealed by their core genome structure.</title>
        <authorList>
            <person name="Okubo T."/>
            <person name="Toyoda A."/>
            <person name="Fukuhara K."/>
            <person name="Uchiyama I."/>
            <person name="Harigaya Y."/>
            <person name="Kuroiwa M."/>
            <person name="Suzuki T."/>
            <person name="Murakami Y."/>
            <person name="Suwa Y."/>
            <person name="Takami H."/>
        </authorList>
    </citation>
    <scope>NUCLEOTIDE SEQUENCE</scope>
    <source>
        <strain evidence="1">317325-2</strain>
    </source>
</reference>
<dbReference type="AlphaFoldDB" id="A0A809REE7"/>
<dbReference type="Proteomes" id="UP000662873">
    <property type="component" value="Chromosome"/>
</dbReference>
<name>A0A809REE7_9BACT</name>
<evidence type="ECO:0000313" key="1">
    <source>
        <dbReference type="EMBL" id="BBO22785.1"/>
    </source>
</evidence>
<sequence>MALAALFAVALAGCTGTKSLGRLIQDAQELLPATKPGESAVISLGGTKIPVTVRSEVKGSAVEFEFLAHNQTLEVERYESTRESFSLVEAAKAVYDPTLPLLRFPMNLGDKWDWKGKLISGTVSWNGEAEVAARKDSLVVNGVSLEAVRVDVELRLESGGPAPAARSLTFWFVPQRGILKREFGHASTRTWVETPVEEE</sequence>
<evidence type="ECO:0000313" key="2">
    <source>
        <dbReference type="Proteomes" id="UP000662873"/>
    </source>
</evidence>